<gene>
    <name evidence="7" type="ORF">H9910_04920</name>
</gene>
<dbReference type="GO" id="GO:0006352">
    <property type="term" value="P:DNA-templated transcription initiation"/>
    <property type="evidence" value="ECO:0007669"/>
    <property type="project" value="InterPro"/>
</dbReference>
<dbReference type="InterPro" id="IPR036388">
    <property type="entry name" value="WH-like_DNA-bd_sf"/>
</dbReference>
<organism evidence="7 8">
    <name type="scientific">Candidatus Mediterraneibacter quadrami</name>
    <dbReference type="NCBI Taxonomy" id="2838684"/>
    <lineage>
        <taxon>Bacteria</taxon>
        <taxon>Bacillati</taxon>
        <taxon>Bacillota</taxon>
        <taxon>Clostridia</taxon>
        <taxon>Lachnospirales</taxon>
        <taxon>Lachnospiraceae</taxon>
        <taxon>Mediterraneibacter</taxon>
    </lineage>
</organism>
<dbReference type="InterPro" id="IPR014284">
    <property type="entry name" value="RNA_pol_sigma-70_dom"/>
</dbReference>
<reference evidence="7" key="2">
    <citation type="submission" date="2021-04" db="EMBL/GenBank/DDBJ databases">
        <authorList>
            <person name="Gilroy R."/>
        </authorList>
    </citation>
    <scope>NUCLEOTIDE SEQUENCE</scope>
    <source>
        <strain evidence="7">ChiBcec15-3976</strain>
    </source>
</reference>
<proteinExistence type="inferred from homology"/>
<keyword evidence="2" id="KW-0805">Transcription regulation</keyword>
<dbReference type="InterPro" id="IPR007627">
    <property type="entry name" value="RNA_pol_sigma70_r2"/>
</dbReference>
<reference evidence="7" key="1">
    <citation type="journal article" date="2021" name="PeerJ">
        <title>Extensive microbial diversity within the chicken gut microbiome revealed by metagenomics and culture.</title>
        <authorList>
            <person name="Gilroy R."/>
            <person name="Ravi A."/>
            <person name="Getino M."/>
            <person name="Pursley I."/>
            <person name="Horton D.L."/>
            <person name="Alikhan N.F."/>
            <person name="Baker D."/>
            <person name="Gharbi K."/>
            <person name="Hall N."/>
            <person name="Watson M."/>
            <person name="Adriaenssens E.M."/>
            <person name="Foster-Nyarko E."/>
            <person name="Jarju S."/>
            <person name="Secka A."/>
            <person name="Antonio M."/>
            <person name="Oren A."/>
            <person name="Chaudhuri R.R."/>
            <person name="La Ragione R."/>
            <person name="Hildebrand F."/>
            <person name="Pallen M.J."/>
        </authorList>
    </citation>
    <scope>NUCLEOTIDE SEQUENCE</scope>
    <source>
        <strain evidence="7">ChiBcec15-3976</strain>
    </source>
</reference>
<dbReference type="EMBL" id="DWUU01000029">
    <property type="protein sequence ID" value="HJD42332.1"/>
    <property type="molecule type" value="Genomic_DNA"/>
</dbReference>
<protein>
    <submittedName>
        <fullName evidence="7">RNA polymerase sigma factor</fullName>
    </submittedName>
</protein>
<comment type="similarity">
    <text evidence="1">Belongs to the sigma-70 factor family. ECF subfamily.</text>
</comment>
<accession>A0A9D2U799</accession>
<dbReference type="Pfam" id="PF04542">
    <property type="entry name" value="Sigma70_r2"/>
    <property type="match status" value="1"/>
</dbReference>
<dbReference type="Pfam" id="PF08281">
    <property type="entry name" value="Sigma70_r4_2"/>
    <property type="match status" value="1"/>
</dbReference>
<dbReference type="GO" id="GO:0016987">
    <property type="term" value="F:sigma factor activity"/>
    <property type="evidence" value="ECO:0007669"/>
    <property type="project" value="UniProtKB-KW"/>
</dbReference>
<dbReference type="SUPFAM" id="SSF88659">
    <property type="entry name" value="Sigma3 and sigma4 domains of RNA polymerase sigma factors"/>
    <property type="match status" value="1"/>
</dbReference>
<name>A0A9D2U799_9FIRM</name>
<keyword evidence="4" id="KW-0804">Transcription</keyword>
<dbReference type="NCBIfam" id="TIGR02937">
    <property type="entry name" value="sigma70-ECF"/>
    <property type="match status" value="1"/>
</dbReference>
<dbReference type="InterPro" id="IPR013325">
    <property type="entry name" value="RNA_pol_sigma_r2"/>
</dbReference>
<sequence length="180" mass="20804">MYDYDNAPERDLIRRARRGDAKAFARLYSEIYRDLYRFALCMLRHPQEAEDAVSEAVIAAYENITSLRKESSFKSWIFTILNNACRRALTKRSRERKITDDADTYPGVAAGAEPDYAQREDIRRALELLDEEERMIVAFSVFGGYRSEEIAEMLNKNASSVRSRKKRALEKMRVSLGSTV</sequence>
<dbReference type="PANTHER" id="PTHR43133:SF51">
    <property type="entry name" value="RNA POLYMERASE SIGMA FACTOR"/>
    <property type="match status" value="1"/>
</dbReference>
<keyword evidence="3" id="KW-0731">Sigma factor</keyword>
<dbReference type="InterPro" id="IPR013324">
    <property type="entry name" value="RNA_pol_sigma_r3/r4-like"/>
</dbReference>
<evidence type="ECO:0000313" key="7">
    <source>
        <dbReference type="EMBL" id="HJD42332.1"/>
    </source>
</evidence>
<dbReference type="Gene3D" id="1.10.10.10">
    <property type="entry name" value="Winged helix-like DNA-binding domain superfamily/Winged helix DNA-binding domain"/>
    <property type="match status" value="1"/>
</dbReference>
<evidence type="ECO:0000313" key="8">
    <source>
        <dbReference type="Proteomes" id="UP000823909"/>
    </source>
</evidence>
<comment type="caution">
    <text evidence="7">The sequence shown here is derived from an EMBL/GenBank/DDBJ whole genome shotgun (WGS) entry which is preliminary data.</text>
</comment>
<feature type="domain" description="RNA polymerase sigma-70 region 2" evidence="5">
    <location>
        <begin position="27"/>
        <end position="94"/>
    </location>
</feature>
<dbReference type="AlphaFoldDB" id="A0A9D2U799"/>
<evidence type="ECO:0000256" key="2">
    <source>
        <dbReference type="ARBA" id="ARBA00023015"/>
    </source>
</evidence>
<evidence type="ECO:0000256" key="4">
    <source>
        <dbReference type="ARBA" id="ARBA00023163"/>
    </source>
</evidence>
<feature type="domain" description="RNA polymerase sigma factor 70 region 4 type 2" evidence="6">
    <location>
        <begin position="120"/>
        <end position="172"/>
    </location>
</feature>
<evidence type="ECO:0000256" key="3">
    <source>
        <dbReference type="ARBA" id="ARBA00023082"/>
    </source>
</evidence>
<dbReference type="CDD" id="cd06171">
    <property type="entry name" value="Sigma70_r4"/>
    <property type="match status" value="1"/>
</dbReference>
<dbReference type="PANTHER" id="PTHR43133">
    <property type="entry name" value="RNA POLYMERASE ECF-TYPE SIGMA FACTO"/>
    <property type="match status" value="1"/>
</dbReference>
<dbReference type="GO" id="GO:0003677">
    <property type="term" value="F:DNA binding"/>
    <property type="evidence" value="ECO:0007669"/>
    <property type="project" value="InterPro"/>
</dbReference>
<evidence type="ECO:0000259" key="5">
    <source>
        <dbReference type="Pfam" id="PF04542"/>
    </source>
</evidence>
<dbReference type="SUPFAM" id="SSF88946">
    <property type="entry name" value="Sigma2 domain of RNA polymerase sigma factors"/>
    <property type="match status" value="1"/>
</dbReference>
<dbReference type="InterPro" id="IPR013249">
    <property type="entry name" value="RNA_pol_sigma70_r4_t2"/>
</dbReference>
<dbReference type="Proteomes" id="UP000823909">
    <property type="component" value="Unassembled WGS sequence"/>
</dbReference>
<evidence type="ECO:0000259" key="6">
    <source>
        <dbReference type="Pfam" id="PF08281"/>
    </source>
</evidence>
<evidence type="ECO:0000256" key="1">
    <source>
        <dbReference type="ARBA" id="ARBA00010641"/>
    </source>
</evidence>
<dbReference type="InterPro" id="IPR039425">
    <property type="entry name" value="RNA_pol_sigma-70-like"/>
</dbReference>
<dbReference type="Gene3D" id="1.10.1740.10">
    <property type="match status" value="1"/>
</dbReference>